<organism evidence="6 7">
    <name type="scientific">Flavivirga aquimarina</name>
    <dbReference type="NCBI Taxonomy" id="2027862"/>
    <lineage>
        <taxon>Bacteria</taxon>
        <taxon>Pseudomonadati</taxon>
        <taxon>Bacteroidota</taxon>
        <taxon>Flavobacteriia</taxon>
        <taxon>Flavobacteriales</taxon>
        <taxon>Flavobacteriaceae</taxon>
        <taxon>Flavivirga</taxon>
    </lineage>
</organism>
<evidence type="ECO:0000256" key="1">
    <source>
        <dbReference type="ARBA" id="ARBA00022723"/>
    </source>
</evidence>
<dbReference type="RefSeq" id="WP_303278168.1">
    <property type="nucleotide sequence ID" value="NZ_JAUOEK010000120.1"/>
</dbReference>
<dbReference type="NCBIfam" id="NF040941">
    <property type="entry name" value="GGGWT_bact"/>
    <property type="match status" value="1"/>
</dbReference>
<keyword evidence="2" id="KW-0430">Lectin</keyword>
<sequence length="382" mass="40505">MKKIVPLLTIILLCLSYYSFSQVGIGTTNPDPSSILEIESQTQGFLPPRMTQAERDLIASPAEGLFVYNTDSHCFQYYNGTTWSGCLGEVQLNKLNCGAISANGIYFTGASLTASNTISIEVVVNTLDTYTISTNTVNGYSFSASGAFPTIGLNTITLSGTGTPIATQTDTFTIDFVGTGFTCNVDVNVLATPLANCLEYLNTGSSTSGIYTIDPDGVGGSAPYDCYCDMTNDGGGWTLVFVHDTSGGYWSGDVEASEHNMASPSLTTTKYSILSRLDDIKSNAAYEFRLHYPTSGLTNHWSQTFDPRSGSSPTRPVAGYTAISISMTSSLWGGLENSGSNTYLDGSVNSGNWFYSIGSINSWGGGIPGSGSAVSSVQLFIR</sequence>
<keyword evidence="3" id="KW-0106">Calcium</keyword>
<comment type="caution">
    <text evidence="6">The sequence shown here is derived from an EMBL/GenBank/DDBJ whole genome shotgun (WGS) entry which is preliminary data.</text>
</comment>
<keyword evidence="1" id="KW-0479">Metal-binding</keyword>
<accession>A0ABT8WBG7</accession>
<dbReference type="Pfam" id="PF00147">
    <property type="entry name" value="Fibrinogen_C"/>
    <property type="match status" value="1"/>
</dbReference>
<feature type="domain" description="Fibrinogen C-terminal" evidence="5">
    <location>
        <begin position="188"/>
        <end position="243"/>
    </location>
</feature>
<dbReference type="InterPro" id="IPR036056">
    <property type="entry name" value="Fibrinogen-like_C"/>
</dbReference>
<evidence type="ECO:0000256" key="2">
    <source>
        <dbReference type="ARBA" id="ARBA00022734"/>
    </source>
</evidence>
<dbReference type="InterPro" id="IPR014716">
    <property type="entry name" value="Fibrinogen_a/b/g_C_1"/>
</dbReference>
<proteinExistence type="predicted"/>
<gene>
    <name evidence="6" type="ORF">Q4Q35_11750</name>
</gene>
<evidence type="ECO:0000313" key="7">
    <source>
        <dbReference type="Proteomes" id="UP001176883"/>
    </source>
</evidence>
<dbReference type="Gene3D" id="3.90.215.10">
    <property type="entry name" value="Gamma Fibrinogen, chain A, domain 1"/>
    <property type="match status" value="1"/>
</dbReference>
<dbReference type="Proteomes" id="UP001176883">
    <property type="component" value="Unassembled WGS sequence"/>
</dbReference>
<keyword evidence="7" id="KW-1185">Reference proteome</keyword>
<name>A0ABT8WBG7_9FLAO</name>
<evidence type="ECO:0000256" key="3">
    <source>
        <dbReference type="ARBA" id="ARBA00022837"/>
    </source>
</evidence>
<reference evidence="6" key="1">
    <citation type="submission" date="2023-07" db="EMBL/GenBank/DDBJ databases">
        <title>Two novel species in the genus Flavivirga.</title>
        <authorList>
            <person name="Kwon K."/>
        </authorList>
    </citation>
    <scope>NUCLEOTIDE SEQUENCE</scope>
    <source>
        <strain evidence="6">KCTC 52353</strain>
    </source>
</reference>
<evidence type="ECO:0000256" key="4">
    <source>
        <dbReference type="ARBA" id="ARBA00023157"/>
    </source>
</evidence>
<dbReference type="PANTHER" id="PTHR16146:SF46">
    <property type="entry name" value="INTELECTIN-1A-RELATED"/>
    <property type="match status" value="1"/>
</dbReference>
<dbReference type="SUPFAM" id="SSF56496">
    <property type="entry name" value="Fibrinogen C-terminal domain-like"/>
    <property type="match status" value="1"/>
</dbReference>
<evidence type="ECO:0000259" key="5">
    <source>
        <dbReference type="PROSITE" id="PS51406"/>
    </source>
</evidence>
<dbReference type="PROSITE" id="PS51406">
    <property type="entry name" value="FIBRINOGEN_C_2"/>
    <property type="match status" value="1"/>
</dbReference>
<evidence type="ECO:0000313" key="6">
    <source>
        <dbReference type="EMBL" id="MDO5970480.1"/>
    </source>
</evidence>
<dbReference type="PANTHER" id="PTHR16146">
    <property type="entry name" value="INTELECTIN"/>
    <property type="match status" value="1"/>
</dbReference>
<dbReference type="EMBL" id="JAUOEK010000120">
    <property type="protein sequence ID" value="MDO5970480.1"/>
    <property type="molecule type" value="Genomic_DNA"/>
</dbReference>
<keyword evidence="4" id="KW-1015">Disulfide bond</keyword>
<dbReference type="InterPro" id="IPR002181">
    <property type="entry name" value="Fibrinogen_a/b/g_C_dom"/>
</dbReference>
<protein>
    <submittedName>
        <fullName evidence="6">Fibrinogen-like YCDxxxxGGGW domain-containing protein</fullName>
    </submittedName>
</protein>